<proteinExistence type="predicted"/>
<evidence type="ECO:0000313" key="4">
    <source>
        <dbReference type="Proteomes" id="UP000295066"/>
    </source>
</evidence>
<dbReference type="RefSeq" id="WP_133958564.1">
    <property type="nucleotide sequence ID" value="NZ_SORI01000018.1"/>
</dbReference>
<evidence type="ECO:0000313" key="3">
    <source>
        <dbReference type="EMBL" id="TDY56669.1"/>
    </source>
</evidence>
<dbReference type="Proteomes" id="UP000295066">
    <property type="component" value="Unassembled WGS sequence"/>
</dbReference>
<dbReference type="EMBL" id="SORI01000018">
    <property type="protein sequence ID" value="TDY56669.1"/>
    <property type="molecule type" value="Genomic_DNA"/>
</dbReference>
<organism evidence="3 4">
    <name type="scientific">Aminivibrio pyruvatiphilus</name>
    <dbReference type="NCBI Taxonomy" id="1005740"/>
    <lineage>
        <taxon>Bacteria</taxon>
        <taxon>Thermotogati</taxon>
        <taxon>Synergistota</taxon>
        <taxon>Synergistia</taxon>
        <taxon>Synergistales</taxon>
        <taxon>Aminobacteriaceae</taxon>
        <taxon>Aminivibrio</taxon>
    </lineage>
</organism>
<feature type="domain" description="TNase-like" evidence="2">
    <location>
        <begin position="30"/>
        <end position="165"/>
    </location>
</feature>
<dbReference type="PROSITE" id="PS50830">
    <property type="entry name" value="TNASE_3"/>
    <property type="match status" value="1"/>
</dbReference>
<dbReference type="SUPFAM" id="SSF50199">
    <property type="entry name" value="Staphylococcal nuclease"/>
    <property type="match status" value="1"/>
</dbReference>
<keyword evidence="1" id="KW-0732">Signal</keyword>
<dbReference type="GO" id="GO:0004518">
    <property type="term" value="F:nuclease activity"/>
    <property type="evidence" value="ECO:0007669"/>
    <property type="project" value="InterPro"/>
</dbReference>
<dbReference type="InterPro" id="IPR035437">
    <property type="entry name" value="SNase_OB-fold_sf"/>
</dbReference>
<dbReference type="InterPro" id="IPR002071">
    <property type="entry name" value="Thermonucl_AS"/>
</dbReference>
<dbReference type="Gene3D" id="2.40.50.90">
    <property type="match status" value="1"/>
</dbReference>
<sequence length="262" mass="28478">MTRLLAAAAALVSAAILSLAGLRGGPDVQSLLSAAGIEVHDGDTISAPLNGERTTIRYLLIDTPELHHPRRGKEELALEAAGANRTLISSGPLRLEFDEELRDRYGRLLAYVWVFLPEGELLVNEELVRRGLALPLIIPPNGKHAGRIFSAMEEAARDGAGLWNRSENRVFTPSQVWSEATVLAGSFVTVRMTLERAEERGRRIFLSQGKLTVTAYRNPRTEGLLALGKGDRVTVRGKVLLSPRGCEIPVASVLQVSRDSDG</sequence>
<gene>
    <name evidence="3" type="ORF">C8D99_11825</name>
</gene>
<dbReference type="SMART" id="SM00318">
    <property type="entry name" value="SNc"/>
    <property type="match status" value="1"/>
</dbReference>
<reference evidence="3 4" key="1">
    <citation type="submission" date="2019-03" db="EMBL/GenBank/DDBJ databases">
        <title>Genomic Encyclopedia of Type Strains, Phase IV (KMG-IV): sequencing the most valuable type-strain genomes for metagenomic binning, comparative biology and taxonomic classification.</title>
        <authorList>
            <person name="Goeker M."/>
        </authorList>
    </citation>
    <scope>NUCLEOTIDE SEQUENCE [LARGE SCALE GENOMIC DNA]</scope>
    <source>
        <strain evidence="3 4">DSM 25964</strain>
    </source>
</reference>
<accession>A0A4R8M1U1</accession>
<keyword evidence="4" id="KW-1185">Reference proteome</keyword>
<dbReference type="GO" id="GO:0003676">
    <property type="term" value="F:nucleic acid binding"/>
    <property type="evidence" value="ECO:0007669"/>
    <property type="project" value="InterPro"/>
</dbReference>
<name>A0A4R8M1U1_9BACT</name>
<protein>
    <submittedName>
        <fullName evidence="3">Micrococcal nuclease</fullName>
    </submittedName>
</protein>
<dbReference type="Pfam" id="PF00565">
    <property type="entry name" value="SNase"/>
    <property type="match status" value="1"/>
</dbReference>
<dbReference type="OrthoDB" id="4376109at2"/>
<dbReference type="AlphaFoldDB" id="A0A4R8M1U1"/>
<evidence type="ECO:0000259" key="2">
    <source>
        <dbReference type="PROSITE" id="PS50830"/>
    </source>
</evidence>
<feature type="signal peptide" evidence="1">
    <location>
        <begin position="1"/>
        <end position="20"/>
    </location>
</feature>
<evidence type="ECO:0000256" key="1">
    <source>
        <dbReference type="SAM" id="SignalP"/>
    </source>
</evidence>
<feature type="chain" id="PRO_5020211487" evidence="1">
    <location>
        <begin position="21"/>
        <end position="262"/>
    </location>
</feature>
<dbReference type="PROSITE" id="PS01284">
    <property type="entry name" value="TNASE_2"/>
    <property type="match status" value="1"/>
</dbReference>
<comment type="caution">
    <text evidence="3">The sequence shown here is derived from an EMBL/GenBank/DDBJ whole genome shotgun (WGS) entry which is preliminary data.</text>
</comment>
<dbReference type="InterPro" id="IPR016071">
    <property type="entry name" value="Staphylococal_nuclease_OB-fold"/>
</dbReference>